<dbReference type="STRING" id="1236971.JCM9152_2460"/>
<evidence type="ECO:0000313" key="6">
    <source>
        <dbReference type="Proteomes" id="UP000018895"/>
    </source>
</evidence>
<dbReference type="RefSeq" id="WP_035344196.1">
    <property type="nucleotide sequence ID" value="NZ_BAUU01000015.1"/>
</dbReference>
<dbReference type="SUPFAM" id="SSF46785">
    <property type="entry name" value="Winged helix' DNA-binding domain"/>
    <property type="match status" value="1"/>
</dbReference>
<dbReference type="Gene3D" id="1.20.120.530">
    <property type="entry name" value="GntR ligand-binding domain-like"/>
    <property type="match status" value="1"/>
</dbReference>
<evidence type="ECO:0000259" key="4">
    <source>
        <dbReference type="PROSITE" id="PS50949"/>
    </source>
</evidence>
<accession>W4QGI1</accession>
<dbReference type="SUPFAM" id="SSF48008">
    <property type="entry name" value="GntR ligand-binding domain-like"/>
    <property type="match status" value="1"/>
</dbReference>
<dbReference type="AlphaFoldDB" id="W4QGI1"/>
<keyword evidence="6" id="KW-1185">Reference proteome</keyword>
<dbReference type="InterPro" id="IPR036390">
    <property type="entry name" value="WH_DNA-bd_sf"/>
</dbReference>
<proteinExistence type="predicted"/>
<keyword evidence="1" id="KW-0805">Transcription regulation</keyword>
<comment type="caution">
    <text evidence="5">The sequence shown here is derived from an EMBL/GenBank/DDBJ whole genome shotgun (WGS) entry which is preliminary data.</text>
</comment>
<dbReference type="Pfam" id="PF07729">
    <property type="entry name" value="FCD"/>
    <property type="match status" value="1"/>
</dbReference>
<dbReference type="GO" id="GO:0003700">
    <property type="term" value="F:DNA-binding transcription factor activity"/>
    <property type="evidence" value="ECO:0007669"/>
    <property type="project" value="InterPro"/>
</dbReference>
<dbReference type="Pfam" id="PF00392">
    <property type="entry name" value="GntR"/>
    <property type="match status" value="1"/>
</dbReference>
<organism evidence="5 6">
    <name type="scientific">Halalkalibacter hemicellulosilyticusJCM 9152</name>
    <dbReference type="NCBI Taxonomy" id="1236971"/>
    <lineage>
        <taxon>Bacteria</taxon>
        <taxon>Bacillati</taxon>
        <taxon>Bacillota</taxon>
        <taxon>Bacilli</taxon>
        <taxon>Bacillales</taxon>
        <taxon>Bacillaceae</taxon>
        <taxon>Halalkalibacter</taxon>
    </lineage>
</organism>
<evidence type="ECO:0000256" key="1">
    <source>
        <dbReference type="ARBA" id="ARBA00023015"/>
    </source>
</evidence>
<dbReference type="PROSITE" id="PS50949">
    <property type="entry name" value="HTH_GNTR"/>
    <property type="match status" value="1"/>
</dbReference>
<dbReference type="EMBL" id="BAUU01000015">
    <property type="protein sequence ID" value="GAE31022.1"/>
    <property type="molecule type" value="Genomic_DNA"/>
</dbReference>
<dbReference type="CDD" id="cd07377">
    <property type="entry name" value="WHTH_GntR"/>
    <property type="match status" value="1"/>
</dbReference>
<protein>
    <submittedName>
        <fullName evidence="5">Transcriptional regulator</fullName>
    </submittedName>
</protein>
<dbReference type="PANTHER" id="PTHR43537">
    <property type="entry name" value="TRANSCRIPTIONAL REGULATOR, GNTR FAMILY"/>
    <property type="match status" value="1"/>
</dbReference>
<evidence type="ECO:0000256" key="3">
    <source>
        <dbReference type="ARBA" id="ARBA00023163"/>
    </source>
</evidence>
<evidence type="ECO:0000313" key="5">
    <source>
        <dbReference type="EMBL" id="GAE31022.1"/>
    </source>
</evidence>
<dbReference type="InterPro" id="IPR011711">
    <property type="entry name" value="GntR_C"/>
</dbReference>
<dbReference type="InterPro" id="IPR036388">
    <property type="entry name" value="WH-like_DNA-bd_sf"/>
</dbReference>
<dbReference type="PANTHER" id="PTHR43537:SF6">
    <property type="entry name" value="HTH-TYPE TRANSCRIPTIONAL REPRESSOR RSPR"/>
    <property type="match status" value="1"/>
</dbReference>
<name>W4QGI1_9BACI</name>
<dbReference type="InterPro" id="IPR008920">
    <property type="entry name" value="TF_FadR/GntR_C"/>
</dbReference>
<dbReference type="GO" id="GO:0003677">
    <property type="term" value="F:DNA binding"/>
    <property type="evidence" value="ECO:0007669"/>
    <property type="project" value="UniProtKB-KW"/>
</dbReference>
<dbReference type="InterPro" id="IPR000524">
    <property type="entry name" value="Tscrpt_reg_HTH_GntR"/>
</dbReference>
<evidence type="ECO:0000256" key="2">
    <source>
        <dbReference type="ARBA" id="ARBA00023125"/>
    </source>
</evidence>
<dbReference type="Gene3D" id="1.10.10.10">
    <property type="entry name" value="Winged helix-like DNA-binding domain superfamily/Winged helix DNA-binding domain"/>
    <property type="match status" value="1"/>
</dbReference>
<dbReference type="OrthoDB" id="574518at2"/>
<reference evidence="5" key="1">
    <citation type="journal article" date="2014" name="Genome Announc.">
        <title>Draft Genome Sequences of Three Alkaliphilic Bacillus Strains, Bacillus wakoensis JCM 9140T, Bacillus akibai JCM 9157T, and Bacillus hemicellulosilyticus JCM 9152T.</title>
        <authorList>
            <person name="Yuki M."/>
            <person name="Oshima K."/>
            <person name="Suda W."/>
            <person name="Oshida Y."/>
            <person name="Kitamura K."/>
            <person name="Iida T."/>
            <person name="Hattori M."/>
            <person name="Ohkuma M."/>
        </authorList>
    </citation>
    <scope>NUCLEOTIDE SEQUENCE [LARGE SCALE GENOMIC DNA]</scope>
    <source>
        <strain evidence="5">JCM 9152</strain>
    </source>
</reference>
<dbReference type="SMART" id="SM00895">
    <property type="entry name" value="FCD"/>
    <property type="match status" value="1"/>
</dbReference>
<keyword evidence="3" id="KW-0804">Transcription</keyword>
<dbReference type="Proteomes" id="UP000018895">
    <property type="component" value="Unassembled WGS sequence"/>
</dbReference>
<sequence>MIIDQDIRQSFSSTRDYVYHVLRENIITLKLEPGTNISEKDISERLNVSRTPVREAFLKLVQDQLLEVYPQRGSFVTFIDLNHVEEARFIREHLERAVLETACDKFDQSALAKLEVNIHMQRKCVEMKDYEQFFSLDEQFHQTIASGCNKNRVWNIIQHVNVHLNRVRLLSLVENYDWDPILEQHEILLKGIKQKNKSLVKEIIIKHLSIVKDEQKRLFKEYPNYFKT</sequence>
<dbReference type="SMART" id="SM00345">
    <property type="entry name" value="HTH_GNTR"/>
    <property type="match status" value="1"/>
</dbReference>
<feature type="domain" description="HTH gntR-type" evidence="4">
    <location>
        <begin position="12"/>
        <end position="79"/>
    </location>
</feature>
<keyword evidence="2" id="KW-0238">DNA-binding</keyword>
<gene>
    <name evidence="5" type="ORF">JCM9152_2460</name>
</gene>